<comment type="subcellular location">
    <subcellularLocation>
        <location evidence="1">Secreted</location>
    </subcellularLocation>
</comment>
<evidence type="ECO:0000256" key="4">
    <source>
        <dbReference type="ARBA" id="ARBA00022525"/>
    </source>
</evidence>
<dbReference type="InterPro" id="IPR036819">
    <property type="entry name" value="Subtilisin_inhibitor-like_sf"/>
</dbReference>
<keyword evidence="6 8" id="KW-0722">Serine protease inhibitor</keyword>
<keyword evidence="7" id="KW-1015">Disulfide bond</keyword>
<dbReference type="InterPro" id="IPR000691">
    <property type="entry name" value="Prot_inh_I16_SSI"/>
</dbReference>
<evidence type="ECO:0000256" key="2">
    <source>
        <dbReference type="ARBA" id="ARBA00010472"/>
    </source>
</evidence>
<reference evidence="11" key="1">
    <citation type="journal article" date="2019" name="Int. J. Syst. Evol. Microbiol.">
        <title>The Global Catalogue of Microorganisms (GCM) 10K type strain sequencing project: providing services to taxonomists for standard genome sequencing and annotation.</title>
        <authorList>
            <consortium name="The Broad Institute Genomics Platform"/>
            <consortium name="The Broad Institute Genome Sequencing Center for Infectious Disease"/>
            <person name="Wu L."/>
            <person name="Ma J."/>
        </authorList>
    </citation>
    <scope>NUCLEOTIDE SEQUENCE [LARGE SCALE GENOMIC DNA]</scope>
    <source>
        <strain evidence="11">CGMCC 4.7643</strain>
    </source>
</reference>
<evidence type="ECO:0000256" key="3">
    <source>
        <dbReference type="ARBA" id="ARBA00011738"/>
    </source>
</evidence>
<dbReference type="PRINTS" id="PR00294">
    <property type="entry name" value="SSBTLNINHBTR"/>
</dbReference>
<evidence type="ECO:0000256" key="7">
    <source>
        <dbReference type="ARBA" id="ARBA00023157"/>
    </source>
</evidence>
<sequence length="121" mass="12793">MPFLPLAPVAACLIGLCPAPHELPSTLQLSAHEVTGRLSAVTLTCDPAGGTHPARDAACRVLSRADGDFGRISPRRQPCTLNYSPVDVTATGEWRGEPVAYRATFPNLCAADAETDGVFKF</sequence>
<evidence type="ECO:0000259" key="9">
    <source>
        <dbReference type="Pfam" id="PF00720"/>
    </source>
</evidence>
<evidence type="ECO:0000256" key="1">
    <source>
        <dbReference type="ARBA" id="ARBA00004613"/>
    </source>
</evidence>
<dbReference type="Pfam" id="PF00720">
    <property type="entry name" value="SSI"/>
    <property type="match status" value="1"/>
</dbReference>
<evidence type="ECO:0000256" key="8">
    <source>
        <dbReference type="RuleBase" id="RU003471"/>
    </source>
</evidence>
<comment type="similarity">
    <text evidence="2 8">Belongs to the protease inhibitor I16 (SSI) family.</text>
</comment>
<feature type="domain" description="Subtilisin inhibitor" evidence="9">
    <location>
        <begin position="25"/>
        <end position="107"/>
    </location>
</feature>
<keyword evidence="11" id="KW-1185">Reference proteome</keyword>
<evidence type="ECO:0000313" key="11">
    <source>
        <dbReference type="Proteomes" id="UP001597419"/>
    </source>
</evidence>
<organism evidence="10 11">
    <name type="scientific">Amycolatopsis samaneae</name>
    <dbReference type="NCBI Taxonomy" id="664691"/>
    <lineage>
        <taxon>Bacteria</taxon>
        <taxon>Bacillati</taxon>
        <taxon>Actinomycetota</taxon>
        <taxon>Actinomycetes</taxon>
        <taxon>Pseudonocardiales</taxon>
        <taxon>Pseudonocardiaceae</taxon>
        <taxon>Amycolatopsis</taxon>
    </lineage>
</organism>
<comment type="subunit">
    <text evidence="3">Homodimer.</text>
</comment>
<dbReference type="Gene3D" id="3.30.350.10">
    <property type="entry name" value="Subtilisin inhibitor-like"/>
    <property type="match status" value="1"/>
</dbReference>
<dbReference type="EMBL" id="JBHUKU010000005">
    <property type="protein sequence ID" value="MFD2459125.1"/>
    <property type="molecule type" value="Genomic_DNA"/>
</dbReference>
<protein>
    <submittedName>
        <fullName evidence="10">SSI family serine proteinase inhibitor</fullName>
    </submittedName>
</protein>
<keyword evidence="5 8" id="KW-0646">Protease inhibitor</keyword>
<dbReference type="Proteomes" id="UP001597419">
    <property type="component" value="Unassembled WGS sequence"/>
</dbReference>
<comment type="caution">
    <text evidence="10">The sequence shown here is derived from an EMBL/GenBank/DDBJ whole genome shotgun (WGS) entry which is preliminary data.</text>
</comment>
<evidence type="ECO:0000256" key="5">
    <source>
        <dbReference type="ARBA" id="ARBA00022690"/>
    </source>
</evidence>
<keyword evidence="4" id="KW-0964">Secreted</keyword>
<evidence type="ECO:0000313" key="10">
    <source>
        <dbReference type="EMBL" id="MFD2459125.1"/>
    </source>
</evidence>
<name>A0ABW5GFQ8_9PSEU</name>
<accession>A0ABW5GFQ8</accession>
<dbReference type="InterPro" id="IPR023549">
    <property type="entry name" value="Subtilisin_inhibitor"/>
</dbReference>
<evidence type="ECO:0000256" key="6">
    <source>
        <dbReference type="ARBA" id="ARBA00022900"/>
    </source>
</evidence>
<dbReference type="RefSeq" id="WP_345406117.1">
    <property type="nucleotide sequence ID" value="NZ_BAABHG010000019.1"/>
</dbReference>
<proteinExistence type="inferred from homology"/>
<dbReference type="SUPFAM" id="SSF55399">
    <property type="entry name" value="Subtilisin inhibitor"/>
    <property type="match status" value="1"/>
</dbReference>
<gene>
    <name evidence="10" type="ORF">ACFSYJ_10945</name>
</gene>